<keyword evidence="1" id="KW-0479">Metal-binding</keyword>
<feature type="compositionally biased region" description="Acidic residues" evidence="6">
    <location>
        <begin position="49"/>
        <end position="82"/>
    </location>
</feature>
<feature type="region of interest" description="Disordered" evidence="6">
    <location>
        <begin position="693"/>
        <end position="714"/>
    </location>
</feature>
<dbReference type="PROSITE" id="PS00028">
    <property type="entry name" value="ZINC_FINGER_C2H2_1"/>
    <property type="match status" value="9"/>
</dbReference>
<dbReference type="Gene3D" id="3.30.160.60">
    <property type="entry name" value="Classic Zinc Finger"/>
    <property type="match status" value="7"/>
</dbReference>
<feature type="compositionally biased region" description="Basic and acidic residues" evidence="6">
    <location>
        <begin position="1674"/>
        <end position="1687"/>
    </location>
</feature>
<dbReference type="OrthoDB" id="9439903at2759"/>
<feature type="domain" description="C2H2-type" evidence="7">
    <location>
        <begin position="1708"/>
        <end position="1730"/>
    </location>
</feature>
<dbReference type="FunFam" id="3.30.160.60:FF:000446">
    <property type="entry name" value="Zinc finger protein"/>
    <property type="match status" value="1"/>
</dbReference>
<feature type="region of interest" description="Disordered" evidence="6">
    <location>
        <begin position="1270"/>
        <end position="1298"/>
    </location>
</feature>
<dbReference type="GO" id="GO:0000981">
    <property type="term" value="F:DNA-binding transcription factor activity, RNA polymerase II-specific"/>
    <property type="evidence" value="ECO:0000318"/>
    <property type="project" value="GO_Central"/>
</dbReference>
<evidence type="ECO:0000256" key="3">
    <source>
        <dbReference type="ARBA" id="ARBA00022771"/>
    </source>
</evidence>
<reference evidence="9" key="2">
    <citation type="submission" date="2025-08" db="UniProtKB">
        <authorList>
            <consortium name="RefSeq"/>
        </authorList>
    </citation>
    <scope>IDENTIFICATION</scope>
    <source>
        <strain evidence="9">S238N-H82</strain>
        <tissue evidence="9">Testes</tissue>
    </source>
</reference>
<dbReference type="GO" id="GO:0005634">
    <property type="term" value="C:nucleus"/>
    <property type="evidence" value="ECO:0000318"/>
    <property type="project" value="GO_Central"/>
</dbReference>
<dbReference type="GO" id="GO:0006357">
    <property type="term" value="P:regulation of transcription by RNA polymerase II"/>
    <property type="evidence" value="ECO:0000318"/>
    <property type="project" value="GO_Central"/>
</dbReference>
<dbReference type="GO" id="GO:0000977">
    <property type="term" value="F:RNA polymerase II transcription regulatory region sequence-specific DNA binding"/>
    <property type="evidence" value="ECO:0000318"/>
    <property type="project" value="GO_Central"/>
</dbReference>
<accession>A0A9J7HDZ0</accession>
<protein>
    <submittedName>
        <fullName evidence="9">Uncharacterized protein LOC118403114</fullName>
    </submittedName>
</protein>
<feature type="domain" description="C2H2-type" evidence="7">
    <location>
        <begin position="172"/>
        <end position="199"/>
    </location>
</feature>
<keyword evidence="3 5" id="KW-0863">Zinc-finger</keyword>
<dbReference type="InterPro" id="IPR036236">
    <property type="entry name" value="Znf_C2H2_sf"/>
</dbReference>
<evidence type="ECO:0000256" key="2">
    <source>
        <dbReference type="ARBA" id="ARBA00022737"/>
    </source>
</evidence>
<dbReference type="Pfam" id="PF00096">
    <property type="entry name" value="zf-C2H2"/>
    <property type="match status" value="4"/>
</dbReference>
<feature type="compositionally biased region" description="Polar residues" evidence="6">
    <location>
        <begin position="1542"/>
        <end position="1588"/>
    </location>
</feature>
<feature type="region of interest" description="Disordered" evidence="6">
    <location>
        <begin position="1533"/>
        <end position="1588"/>
    </location>
</feature>
<dbReference type="KEGG" id="bfo:118403114"/>
<evidence type="ECO:0000313" key="8">
    <source>
        <dbReference type="Proteomes" id="UP000001554"/>
    </source>
</evidence>
<feature type="region of interest" description="Disordered" evidence="6">
    <location>
        <begin position="1674"/>
        <end position="1703"/>
    </location>
</feature>
<dbReference type="InterPro" id="IPR013087">
    <property type="entry name" value="Znf_C2H2_type"/>
</dbReference>
<proteinExistence type="predicted"/>
<feature type="region of interest" description="Disordered" evidence="6">
    <location>
        <begin position="2145"/>
        <end position="2197"/>
    </location>
</feature>
<evidence type="ECO:0000256" key="4">
    <source>
        <dbReference type="ARBA" id="ARBA00022833"/>
    </source>
</evidence>
<dbReference type="GO" id="GO:0008270">
    <property type="term" value="F:zinc ion binding"/>
    <property type="evidence" value="ECO:0007669"/>
    <property type="project" value="UniProtKB-KW"/>
</dbReference>
<evidence type="ECO:0000256" key="5">
    <source>
        <dbReference type="PROSITE-ProRule" id="PRU00042"/>
    </source>
</evidence>
<dbReference type="RefSeq" id="XP_035657483.1">
    <property type="nucleotide sequence ID" value="XM_035801590.1"/>
</dbReference>
<feature type="compositionally biased region" description="Polar residues" evidence="6">
    <location>
        <begin position="2299"/>
        <end position="2320"/>
    </location>
</feature>
<evidence type="ECO:0000256" key="6">
    <source>
        <dbReference type="SAM" id="MobiDB-lite"/>
    </source>
</evidence>
<feature type="region of interest" description="Disordered" evidence="6">
    <location>
        <begin position="1"/>
        <end position="96"/>
    </location>
</feature>
<keyword evidence="8" id="KW-1185">Reference proteome</keyword>
<dbReference type="SMART" id="SM00355">
    <property type="entry name" value="ZnF_C2H2"/>
    <property type="match status" value="13"/>
</dbReference>
<evidence type="ECO:0000259" key="7">
    <source>
        <dbReference type="PROSITE" id="PS50157"/>
    </source>
</evidence>
<dbReference type="PANTHER" id="PTHR24408:SF64">
    <property type="entry name" value="LINKING IMMUNITY AND METABOLISM-RELATED"/>
    <property type="match status" value="1"/>
</dbReference>
<dbReference type="SUPFAM" id="SSF57667">
    <property type="entry name" value="beta-beta-alpha zinc fingers"/>
    <property type="match status" value="4"/>
</dbReference>
<sequence>MEQPADASSYFIGRRSAGVPRKGPVVCGGTDAMSRRKQPNPKPLKVGEEDLLSDDDDDDELVIFEDSSDGEDDTQDEFDSGDMELHTAQGSEEENQDIVKEEILEGRSTYRRLRPKRKCTTWSIPPEDGQEEAASKKLKTGELFPCPTCSKGFKTPSEMQIHMRKHTGEKPFCCPFCNKAYPRRKTMYRHIREHHPDQWQRGRFPGRFYHAAINKAIEDTLRQDNTSALGAAPGTDSSAVSGTDNQSKMSQLTIKQEPTTPPMTPGKKSPLDSTCGKYKRIAPAPLKPQLAVVQQMPVSTPLGVKQQFFLVNPQTGVIIPINMPPNTNLQSGVAVPMNPQSGVASPINPQSGIAVPVNQQSGIAVPVNQQSGVATPINQQSGIAVPVNQQSGIASPVNPQSAIAVPINQQPGIAVPTNQQSGIAVPINQQSGIAVPINQQSGVAVPISQQSGIAVPTNQQSGIAVPTNQQSGIAVPINAQSGVTVPLNPQAGVAVPTNITANTNPQSGVTVPINVPTNTTPQSGVPIPMNPQPGLAVPINLATNINQQSGVAVPTNLPMNTNPQSGVIVPSNFSTNTNPQSGIVVPINLGTNTNPQSGIAVPINAQSGVAFPVAMVANQQNIVQTSFSPVAMPTNPQAVVQTSAFPIAMPTNPQAVVQTASPSVCLPTNPQAVVQTASPSVAMPTNQQVQTASPSVAMPTNPQSLVQSSSSPVAMPTNPQMILQTSSSPVAMPTAGLASLTQATPTQTCKTPTTSVAQRPVVTVTPSSVAALNQQAIVAMATASLPSQQAMPNVVMTTLPSSLTPLNQPSHVTMTTAAMATNPTPPTPVLQQVVMPRLIPVQQQTPQVSMVTVSKATVPSQHAPRIQQAILPKVFQAQNQGKAIPVSVMPQASLPAQSFSSVAMTASSPSQVASATTAPAVPPVTMPTLFPVQNQPVAITTSTSSQITTSTTDPVVPAGPPVTMPTLFPVQNQPTQVAVTTACQAPLPTPTLSQVASSPKPLLPKPILPAMTSTARTPTPIAPVIQHFLMPAHSSVARIAIATSPSVSPVAMATQPTTAVTTSSAACLTPAYQRVHIATDAAPLMQHFVLEKSPKLRSPIRNSTNASPNQPQTQKFLCLRTSTSHTHKLPVLTQQSSAPQYGIPLYSGATLSSTSVTNTLPVLQIQNVVTLTSSQSQAIPVQLSMATVARQQASPAVMSPAKERNIGEACQVSQTLPSPGITEVRSGATESNACLPNLDVDSDEYFIAGGKSKSVFRNENGEILKVLRREDLNRQQSETGEQNTAATPESQQSSTFHPVLPEMVDSRVISDCPKDDRGQYRPLTVEVLERSNTCSLCGSMLRSLRYLIMHLFKFHRQYKCRLCAPRVSKTFASEQLLKDHLLNRHWPVLDLPDEEAARGLHYHFKRSCQAVEAVRVIGNPLDVTEITGSDIRFKDGKTLKYRVNYNILTPGRYMNDGDITVKRTNTNALSITCIFFHTSSVLKGGNAKKAYVASKIVTTSAADGPSMNLIKRRNAPPNVAVLPKGMGFKAISSTRKEGGLGTQTSNLSKSDGVSSPSPKTASASLSAPQSTLPASCTTTSKDQSTTEGSSRPAIAVECHGCDVCGQVFSELQELQQHMNVHIELKPFKCNLCSRTFPHGATLEAHVKAHYRGEIEDEPTTIPANVKISFCTESKKGGSTSEKRNRDSLEEEAATADSEDDPSNDGTYNICRLCGKTYSNGASLIRHLRTHQEGFEMSCSICGKGFNLSYHLKEHMNVHTKTKPYKCHICGKSFTHSGTLSAHLKSHKSREGIVAEYSSFGCRYCSVHFTHIKKYQEHMKERHGVFDFDFEEAEKDIIKCNASREDNPTQSCLQSENTAEESETDKSQDVPAIKTAVENTDPLIAASETQANALSASVVAQEEEASSSVSTPPLELNKPFKASRHAIQYQTGKTVAELIGLRKTKPTVTETTFTNVTQSAGEPPPLVITQAISLRPFVDKIIAASVPDPVHVDTPNVTKFKPILPKAYIQPLTTFQISPGAMPKGQNFSNEYRWKMKHLDKSSEGQNSSNEFTWKIKHFNAVQPIDETESGFNQQSQMTKFKYGGAQEHLVDPYPWFKCRKCGVGYSSKLHLRHHICGACSKYMMKCEDCDLTFFSFRRLENHLAKEHPEEYNEDYEESSGESEEEGDGVEMEEQREQESQERRSSTQEEANRERGQVVVKVEQIDESSMEPTDQSAVIKQEELEGQKWWFEGDDDDLERNKMADREVKEEGEDASFERVSIDDLDMEAFVQFSERKEKSIEGCVEQQLDDFRPKMKAEVQSQISDQSETIVQHGSQSESRQAVPPHPPDQLEHSFQERRQMDQSHAKEEPPSVHESKFIDQTDNVVLDIHVIQNSQSETTVEHMSQPEYIEQKKDVESSGRKSPQVQLYRCMLCGSKEERLLPPADLARHLTEYHHVENPDVFLQGPMSCFSTGKN</sequence>
<organism evidence="8 9">
    <name type="scientific">Branchiostoma floridae</name>
    <name type="common">Florida lancelet</name>
    <name type="synonym">Amphioxus</name>
    <dbReference type="NCBI Taxonomy" id="7739"/>
    <lineage>
        <taxon>Eukaryota</taxon>
        <taxon>Metazoa</taxon>
        <taxon>Chordata</taxon>
        <taxon>Cephalochordata</taxon>
        <taxon>Leptocardii</taxon>
        <taxon>Amphioxiformes</taxon>
        <taxon>Branchiostomatidae</taxon>
        <taxon>Branchiostoma</taxon>
    </lineage>
</organism>
<feature type="compositionally biased region" description="Basic and acidic residues" evidence="6">
    <location>
        <begin position="2172"/>
        <end position="2195"/>
    </location>
</feature>
<feature type="compositionally biased region" description="Acidic residues" evidence="6">
    <location>
        <begin position="2151"/>
        <end position="2171"/>
    </location>
</feature>
<feature type="region of interest" description="Disordered" evidence="6">
    <location>
        <begin position="2376"/>
        <end position="2402"/>
    </location>
</feature>
<name>A0A9J7HDZ0_BRAFL</name>
<feature type="compositionally biased region" description="Acidic residues" evidence="6">
    <location>
        <begin position="1688"/>
        <end position="1702"/>
    </location>
</feature>
<feature type="compositionally biased region" description="Basic and acidic residues" evidence="6">
    <location>
        <begin position="2390"/>
        <end position="2400"/>
    </location>
</feature>
<feature type="compositionally biased region" description="Polar residues" evidence="6">
    <location>
        <begin position="1847"/>
        <end position="1856"/>
    </location>
</feature>
<dbReference type="OMA" id="VAMPTNP"/>
<feature type="domain" description="C2H2-type" evidence="7">
    <location>
        <begin position="1599"/>
        <end position="1626"/>
    </location>
</feature>
<dbReference type="FunFam" id="3.30.160.60:FF:000086">
    <property type="entry name" value="transcription factor E4F1 isoform X1"/>
    <property type="match status" value="1"/>
</dbReference>
<feature type="region of interest" description="Disordered" evidence="6">
    <location>
        <begin position="1844"/>
        <end position="1870"/>
    </location>
</feature>
<keyword evidence="2" id="KW-0677">Repeat</keyword>
<dbReference type="GeneID" id="118403114"/>
<dbReference type="FunFam" id="3.30.160.60:FF:000072">
    <property type="entry name" value="zinc finger protein 143 isoform X1"/>
    <property type="match status" value="1"/>
</dbReference>
<gene>
    <name evidence="9" type="primary">LOC118403114</name>
</gene>
<reference evidence="8" key="1">
    <citation type="journal article" date="2020" name="Nat. Ecol. Evol.">
        <title>Deeply conserved synteny resolves early events in vertebrate evolution.</title>
        <authorList>
            <person name="Simakov O."/>
            <person name="Marletaz F."/>
            <person name="Yue J.X."/>
            <person name="O'Connell B."/>
            <person name="Jenkins J."/>
            <person name="Brandt A."/>
            <person name="Calef R."/>
            <person name="Tung C.H."/>
            <person name="Huang T.K."/>
            <person name="Schmutz J."/>
            <person name="Satoh N."/>
            <person name="Yu J.K."/>
            <person name="Putnam N.H."/>
            <person name="Green R.E."/>
            <person name="Rokhsar D.S."/>
        </authorList>
    </citation>
    <scope>NUCLEOTIDE SEQUENCE [LARGE SCALE GENOMIC DNA]</scope>
    <source>
        <strain evidence="8">S238N-H82</strain>
    </source>
</reference>
<keyword evidence="4" id="KW-0862">Zinc</keyword>
<feature type="region of interest" description="Disordered" evidence="6">
    <location>
        <begin position="226"/>
        <end position="272"/>
    </location>
</feature>
<dbReference type="PROSITE" id="PS50157">
    <property type="entry name" value="ZINC_FINGER_C2H2_2"/>
    <property type="match status" value="7"/>
</dbReference>
<evidence type="ECO:0000256" key="1">
    <source>
        <dbReference type="ARBA" id="ARBA00022723"/>
    </source>
</evidence>
<feature type="compositionally biased region" description="Basic and acidic residues" evidence="6">
    <location>
        <begin position="2329"/>
        <end position="2359"/>
    </location>
</feature>
<feature type="compositionally biased region" description="Polar residues" evidence="6">
    <location>
        <begin position="1274"/>
        <end position="1296"/>
    </location>
</feature>
<dbReference type="PANTHER" id="PTHR24408">
    <property type="entry name" value="ZINC FINGER PROTEIN"/>
    <property type="match status" value="1"/>
</dbReference>
<feature type="domain" description="C2H2-type" evidence="7">
    <location>
        <begin position="1627"/>
        <end position="1649"/>
    </location>
</feature>
<feature type="compositionally biased region" description="Low complexity" evidence="6">
    <location>
        <begin position="702"/>
        <end position="713"/>
    </location>
</feature>
<feature type="region of interest" description="Disordered" evidence="6">
    <location>
        <begin position="2291"/>
        <end position="2359"/>
    </location>
</feature>
<feature type="domain" description="C2H2-type" evidence="7">
    <location>
        <begin position="144"/>
        <end position="171"/>
    </location>
</feature>
<feature type="domain" description="C2H2-type" evidence="7">
    <location>
        <begin position="1764"/>
        <end position="1791"/>
    </location>
</feature>
<feature type="compositionally biased region" description="Polar residues" evidence="6">
    <location>
        <begin position="235"/>
        <end position="258"/>
    </location>
</feature>
<feature type="domain" description="C2H2-type" evidence="7">
    <location>
        <begin position="1736"/>
        <end position="1763"/>
    </location>
</feature>
<evidence type="ECO:0000313" key="9">
    <source>
        <dbReference type="RefSeq" id="XP_035657483.1"/>
    </source>
</evidence>
<dbReference type="Proteomes" id="UP000001554">
    <property type="component" value="Chromosome 16"/>
</dbReference>